<gene>
    <name evidence="1" type="ORF">DWZ46_09115</name>
</gene>
<evidence type="ECO:0000313" key="2">
    <source>
        <dbReference type="Proteomes" id="UP000260991"/>
    </source>
</evidence>
<dbReference type="RefSeq" id="WP_158403279.1">
    <property type="nucleotide sequence ID" value="NZ_QVER01000010.1"/>
</dbReference>
<accession>A0A3E2U5G2</accession>
<sequence length="96" mass="11466">MKYIAGFEYTDDEWDTMDKTARRKVSEVILDLLLSPTYLPKYNQCSYPLCPQCKITMVREYQRFCDRCVQQLDWSKFEDAKEVYIGWDGVNKAYLP</sequence>
<dbReference type="AlphaFoldDB" id="A0A3E2U5G2"/>
<comment type="caution">
    <text evidence="1">The sequence shown here is derived from an EMBL/GenBank/DDBJ whole genome shotgun (WGS) entry which is preliminary data.</text>
</comment>
<dbReference type="EMBL" id="QVER01000010">
    <property type="protein sequence ID" value="RGB90931.1"/>
    <property type="molecule type" value="Genomic_DNA"/>
</dbReference>
<reference evidence="1 2" key="1">
    <citation type="submission" date="2018-08" db="EMBL/GenBank/DDBJ databases">
        <title>A genome reference for cultivated species of the human gut microbiota.</title>
        <authorList>
            <person name="Zou Y."/>
            <person name="Xue W."/>
            <person name="Luo G."/>
        </authorList>
    </citation>
    <scope>NUCLEOTIDE SEQUENCE [LARGE SCALE GENOMIC DNA]</scope>
    <source>
        <strain evidence="1 2">AF32-8AC</strain>
    </source>
</reference>
<dbReference type="Proteomes" id="UP000260991">
    <property type="component" value="Unassembled WGS sequence"/>
</dbReference>
<proteinExistence type="predicted"/>
<evidence type="ECO:0000313" key="1">
    <source>
        <dbReference type="EMBL" id="RGB90931.1"/>
    </source>
</evidence>
<organism evidence="1 2">
    <name type="scientific">Faecalibacterium prausnitzii</name>
    <dbReference type="NCBI Taxonomy" id="853"/>
    <lineage>
        <taxon>Bacteria</taxon>
        <taxon>Bacillati</taxon>
        <taxon>Bacillota</taxon>
        <taxon>Clostridia</taxon>
        <taxon>Eubacteriales</taxon>
        <taxon>Oscillospiraceae</taxon>
        <taxon>Faecalibacterium</taxon>
    </lineage>
</organism>
<name>A0A3E2U5G2_9FIRM</name>
<protein>
    <submittedName>
        <fullName evidence="1">Uncharacterized protein</fullName>
    </submittedName>
</protein>